<name>A0A8S0SGD9_OLEEU</name>
<evidence type="ECO:0000313" key="2">
    <source>
        <dbReference type="EMBL" id="CAA2990599.1"/>
    </source>
</evidence>
<comment type="caution">
    <text evidence="2">The sequence shown here is derived from an EMBL/GenBank/DDBJ whole genome shotgun (WGS) entry which is preliminary data.</text>
</comment>
<accession>A0A8S0SGD9</accession>
<proteinExistence type="predicted"/>
<reference evidence="2 3" key="1">
    <citation type="submission" date="2019-12" db="EMBL/GenBank/DDBJ databases">
        <authorList>
            <person name="Alioto T."/>
            <person name="Alioto T."/>
            <person name="Gomez Garrido J."/>
        </authorList>
    </citation>
    <scope>NUCLEOTIDE SEQUENCE [LARGE SCALE GENOMIC DNA]</scope>
</reference>
<dbReference type="AlphaFoldDB" id="A0A8S0SGD9"/>
<dbReference type="EMBL" id="CACTIH010004329">
    <property type="protein sequence ID" value="CAA2990599.1"/>
    <property type="molecule type" value="Genomic_DNA"/>
</dbReference>
<feature type="region of interest" description="Disordered" evidence="1">
    <location>
        <begin position="32"/>
        <end position="58"/>
    </location>
</feature>
<sequence>MRDGPHVQIRKLPVISFGRSCLHSLSSLLSDEHRSPIPGTSKTTRPSKGGGLPPPGGTGVDPDQLRLFCGIAGCVDYRAHGVRIPEMSSCAASNHPWATLGTFDLNQAITGLALNSVNGSSSLACNSKHGGSSCLHRATLRAHPSMSTTWLLSEMVFTMVNPARESSAMIAILIMLASRVSSGRLCDPEPPLGDSVAFIQRSAVRSRSIMQSLSGKPALRSPRRALALAIPVEAVSIGLLCKSSTSASVSPPLDGAVFTPADCICGRDG</sequence>
<dbReference type="Proteomes" id="UP000594638">
    <property type="component" value="Unassembled WGS sequence"/>
</dbReference>
<protein>
    <submittedName>
        <fullName evidence="2">Uncharacterized protein</fullName>
    </submittedName>
</protein>
<evidence type="ECO:0000256" key="1">
    <source>
        <dbReference type="SAM" id="MobiDB-lite"/>
    </source>
</evidence>
<dbReference type="Gramene" id="OE9A001710T1">
    <property type="protein sequence ID" value="OE9A001710C1"/>
    <property type="gene ID" value="OE9A001710"/>
</dbReference>
<keyword evidence="3" id="KW-1185">Reference proteome</keyword>
<gene>
    <name evidence="2" type="ORF">OLEA9_A001710</name>
</gene>
<evidence type="ECO:0000313" key="3">
    <source>
        <dbReference type="Proteomes" id="UP000594638"/>
    </source>
</evidence>
<organism evidence="2 3">
    <name type="scientific">Olea europaea subsp. europaea</name>
    <dbReference type="NCBI Taxonomy" id="158383"/>
    <lineage>
        <taxon>Eukaryota</taxon>
        <taxon>Viridiplantae</taxon>
        <taxon>Streptophyta</taxon>
        <taxon>Embryophyta</taxon>
        <taxon>Tracheophyta</taxon>
        <taxon>Spermatophyta</taxon>
        <taxon>Magnoliopsida</taxon>
        <taxon>eudicotyledons</taxon>
        <taxon>Gunneridae</taxon>
        <taxon>Pentapetalae</taxon>
        <taxon>asterids</taxon>
        <taxon>lamiids</taxon>
        <taxon>Lamiales</taxon>
        <taxon>Oleaceae</taxon>
        <taxon>Oleeae</taxon>
        <taxon>Olea</taxon>
    </lineage>
</organism>